<name>A0A6M4G245_SPHYA</name>
<evidence type="ECO:0000313" key="2">
    <source>
        <dbReference type="Proteomes" id="UP000502611"/>
    </source>
</evidence>
<organism evidence="1 2">
    <name type="scientific">Sphingobium yanoikuyae</name>
    <name type="common">Sphingomonas yanoikuyae</name>
    <dbReference type="NCBI Taxonomy" id="13690"/>
    <lineage>
        <taxon>Bacteria</taxon>
        <taxon>Pseudomonadati</taxon>
        <taxon>Pseudomonadota</taxon>
        <taxon>Alphaproteobacteria</taxon>
        <taxon>Sphingomonadales</taxon>
        <taxon>Sphingomonadaceae</taxon>
        <taxon>Sphingobium</taxon>
    </lineage>
</organism>
<dbReference type="Proteomes" id="UP000502611">
    <property type="component" value="Chromosome"/>
</dbReference>
<evidence type="ECO:0000313" key="1">
    <source>
        <dbReference type="EMBL" id="QJR01149.1"/>
    </source>
</evidence>
<evidence type="ECO:0008006" key="3">
    <source>
        <dbReference type="Google" id="ProtNLM"/>
    </source>
</evidence>
<dbReference type="InterPro" id="IPR011856">
    <property type="entry name" value="tRNA_endonuc-like_dom_sf"/>
</dbReference>
<protein>
    <recommendedName>
        <fullName evidence="3">VRR-NUC domain-containing protein</fullName>
    </recommendedName>
</protein>
<dbReference type="Gene3D" id="3.40.1350.10">
    <property type="match status" value="1"/>
</dbReference>
<proteinExistence type="predicted"/>
<dbReference type="GO" id="GO:0003676">
    <property type="term" value="F:nucleic acid binding"/>
    <property type="evidence" value="ECO:0007669"/>
    <property type="project" value="InterPro"/>
</dbReference>
<accession>A0A6M4G245</accession>
<sequence length="148" mass="16487">MSAADIFTRLGEDDADEPWFIEPKDRDPEPELKRQMAFLSMLARLGPACDAVAIPNAGKATDWERVQRWKEGARAGALDLLITWSVDMPGHGVFLAEFKDGKKMPTPAQRDRLNRYYRQGHGCGVFRKPETLIAHLRAAGAPIAEARA</sequence>
<reference evidence="1 2" key="1">
    <citation type="submission" date="2020-04" db="EMBL/GenBank/DDBJ databases">
        <title>The Whole Genome Analysis of High salt-tolerant Sphingobium yanoikuyae YC-XJ2 with Aryl organophosphorus flame retardants (aryl-OPFRs)-degrading capacity and characteristics of Related phosphotriesterase.</title>
        <authorList>
            <person name="Li X."/>
        </authorList>
    </citation>
    <scope>NUCLEOTIDE SEQUENCE [LARGE SCALE GENOMIC DNA]</scope>
    <source>
        <strain evidence="1 2">YC-XJ2</strain>
    </source>
</reference>
<dbReference type="AlphaFoldDB" id="A0A6M4G245"/>
<gene>
    <name evidence="1" type="ORF">HH800_02400</name>
</gene>
<dbReference type="RefSeq" id="WP_169860074.1">
    <property type="nucleotide sequence ID" value="NZ_CP053021.1"/>
</dbReference>
<dbReference type="EMBL" id="CP053021">
    <property type="protein sequence ID" value="QJR01149.1"/>
    <property type="molecule type" value="Genomic_DNA"/>
</dbReference>